<gene>
    <name evidence="1" type="ORF">ANCCAN_22983</name>
</gene>
<proteinExistence type="predicted"/>
<name>A0A368FGA6_ANCCA</name>
<organism evidence="1 2">
    <name type="scientific">Ancylostoma caninum</name>
    <name type="common">Dog hookworm</name>
    <dbReference type="NCBI Taxonomy" id="29170"/>
    <lineage>
        <taxon>Eukaryota</taxon>
        <taxon>Metazoa</taxon>
        <taxon>Ecdysozoa</taxon>
        <taxon>Nematoda</taxon>
        <taxon>Chromadorea</taxon>
        <taxon>Rhabditida</taxon>
        <taxon>Rhabditina</taxon>
        <taxon>Rhabditomorpha</taxon>
        <taxon>Strongyloidea</taxon>
        <taxon>Ancylostomatidae</taxon>
        <taxon>Ancylostomatinae</taxon>
        <taxon>Ancylostoma</taxon>
    </lineage>
</organism>
<dbReference type="Proteomes" id="UP000252519">
    <property type="component" value="Unassembled WGS sequence"/>
</dbReference>
<evidence type="ECO:0000313" key="2">
    <source>
        <dbReference type="Proteomes" id="UP000252519"/>
    </source>
</evidence>
<dbReference type="STRING" id="29170.A0A368FGA6"/>
<sequence>ILDVDTVRKQLGSRVRQSGFEEPLAGYCEILATAASQKEQSEDNLVEECVKELWEITQIRRDSSPNIVNARKAAWTALAAFDALSVCSVVSQTPEGWMAIYAGLAQSERKGFTTFLQKLVADDLESLSRTLYTKDYVRKSSLSPFITNLHNSLRRTNQEAPWFWSATLPLYSVIVTEYAESGKGLQAIKLLRRVLREVHVVDDKIVNLFAGWRICIVSLLGVLTGTSDPIKARDQIVEECKRALTSTELSVNNVLIVLAILAGELKRFGNQIPNAQAATEFETTMRPWFVAVLEFMFPLVFSRYNQKSPPILQLHVNPRCVNKGVARSAVWLACLPISDDVKNFFEGDEIKEALKWRLGREIDRDGYLCKTLLGEEVPRSKNSLSVSKIWMFSAALGAQELITNSLSRSIPIDDSIEQAVKQFEAGAGVTEKDVMIIYELTSSDLLDESSCSSEYMVMVSKNLPMVLVMMPAVRAKAILQHLLKFSVGDDDAGPQILANIDACGKSQIVLDALVTQLPLLESSSDLLHKLLSLSCVDQRFNGQVSRCFDFWLGCNGRAETKLATLVDYYIEDSANSNVMLSIFGYCAMDLPLQQRLDKLINVMSIGNVMLSLQKPIAHVAAVLNLVLALVCSVPADIPMNWLSPDVTELLYARWRYYWKKIMKKPEFCKLFDVITAFLFPCFLLEDLATPLANAVRGMLLYVLSSQPDIVRPYLEDKSTYWEKLLM</sequence>
<dbReference type="EMBL" id="JOJR01001350">
    <property type="protein sequence ID" value="RCN31234.1"/>
    <property type="molecule type" value="Genomic_DNA"/>
</dbReference>
<feature type="non-terminal residue" evidence="1">
    <location>
        <position position="1"/>
    </location>
</feature>
<protein>
    <submittedName>
        <fullName evidence="1">Uncharacterized protein</fullName>
    </submittedName>
</protein>
<evidence type="ECO:0000313" key="1">
    <source>
        <dbReference type="EMBL" id="RCN31234.1"/>
    </source>
</evidence>
<dbReference type="AlphaFoldDB" id="A0A368FGA6"/>
<dbReference type="OrthoDB" id="5854820at2759"/>
<comment type="caution">
    <text evidence="1">The sequence shown here is derived from an EMBL/GenBank/DDBJ whole genome shotgun (WGS) entry which is preliminary data.</text>
</comment>
<reference evidence="1 2" key="1">
    <citation type="submission" date="2014-10" db="EMBL/GenBank/DDBJ databases">
        <title>Draft genome of the hookworm Ancylostoma caninum.</title>
        <authorList>
            <person name="Mitreva M."/>
        </authorList>
    </citation>
    <scope>NUCLEOTIDE SEQUENCE [LARGE SCALE GENOMIC DNA]</scope>
    <source>
        <strain evidence="1 2">Baltimore</strain>
    </source>
</reference>
<accession>A0A368FGA6</accession>
<keyword evidence="2" id="KW-1185">Reference proteome</keyword>